<evidence type="ECO:0000313" key="2">
    <source>
        <dbReference type="Proteomes" id="UP001214576"/>
    </source>
</evidence>
<proteinExistence type="predicted"/>
<reference evidence="1" key="1">
    <citation type="submission" date="2022-03" db="EMBL/GenBank/DDBJ databases">
        <title>Genomic analyses of argali, domestic sheep and their hybrids provide insights into chromosomal evolution, heterosis and genetic basis of agronomic traits.</title>
        <authorList>
            <person name="Li M."/>
        </authorList>
    </citation>
    <scope>NUCLEOTIDE SEQUENCE</scope>
    <source>
        <strain evidence="1">CAU-MHL-2022a</strain>
        <tissue evidence="1">Skin</tissue>
    </source>
</reference>
<dbReference type="EMBL" id="JAKZEL010000001">
    <property type="protein sequence ID" value="KAI4548142.1"/>
    <property type="molecule type" value="Genomic_DNA"/>
</dbReference>
<accession>A0AAD4YI20</accession>
<name>A0AAD4YI20_OVIAM</name>
<dbReference type="AlphaFoldDB" id="A0AAD4YI20"/>
<sequence>MKCANELTWQESLESCSLNGKNDLGSSGTHFCKEEKEFIPPYWLFIFVFLNLKQTFERSFLVYQKTGICLRLTLKNGKDEERRGTGKGAVTLKLPLNIQLSSTAFTVSEQNVQYVDHNHRSVHTHYLKNFHKPNRWTEDQRSEIISDYSPPVSSVHGIFQGAKMKAACECVLSRSVVSDSVAPWTVAHQATLPMEFSRQEYWISLNFHCFQPDVNCDEEPRVPEKPHTTHPYHHQQHRYPRLLPGALIHLPF</sequence>
<protein>
    <submittedName>
        <fullName evidence="1">Uncharacterized protein</fullName>
    </submittedName>
</protein>
<gene>
    <name evidence="1" type="ORF">MG293_000472</name>
</gene>
<comment type="caution">
    <text evidence="1">The sequence shown here is derived from an EMBL/GenBank/DDBJ whole genome shotgun (WGS) entry which is preliminary data.</text>
</comment>
<evidence type="ECO:0000313" key="1">
    <source>
        <dbReference type="EMBL" id="KAI4548142.1"/>
    </source>
</evidence>
<organism evidence="1 2">
    <name type="scientific">Ovis ammon polii</name>
    <dbReference type="NCBI Taxonomy" id="230172"/>
    <lineage>
        <taxon>Eukaryota</taxon>
        <taxon>Metazoa</taxon>
        <taxon>Chordata</taxon>
        <taxon>Craniata</taxon>
        <taxon>Vertebrata</taxon>
        <taxon>Euteleostomi</taxon>
        <taxon>Mammalia</taxon>
        <taxon>Eutheria</taxon>
        <taxon>Laurasiatheria</taxon>
        <taxon>Artiodactyla</taxon>
        <taxon>Ruminantia</taxon>
        <taxon>Pecora</taxon>
        <taxon>Bovidae</taxon>
        <taxon>Caprinae</taxon>
        <taxon>Ovis</taxon>
    </lineage>
</organism>
<keyword evidence="2" id="KW-1185">Reference proteome</keyword>
<dbReference type="Proteomes" id="UP001214576">
    <property type="component" value="Unassembled WGS sequence"/>
</dbReference>